<name>A0ABW8WD75_9PSED</name>
<feature type="non-terminal residue" evidence="2">
    <location>
        <position position="37"/>
    </location>
</feature>
<evidence type="ECO:0000256" key="1">
    <source>
        <dbReference type="SAM" id="SignalP"/>
    </source>
</evidence>
<organism evidence="2 3">
    <name type="scientific">Pseudomonas azerbaijanorientalis</name>
    <dbReference type="NCBI Taxonomy" id="2842350"/>
    <lineage>
        <taxon>Bacteria</taxon>
        <taxon>Pseudomonadati</taxon>
        <taxon>Pseudomonadota</taxon>
        <taxon>Gammaproteobacteria</taxon>
        <taxon>Pseudomonadales</taxon>
        <taxon>Pseudomonadaceae</taxon>
        <taxon>Pseudomonas</taxon>
    </lineage>
</organism>
<accession>A0ABW8WD75</accession>
<evidence type="ECO:0000313" key="2">
    <source>
        <dbReference type="EMBL" id="MFL9002868.1"/>
    </source>
</evidence>
<protein>
    <submittedName>
        <fullName evidence="2">Glycine/betaine ABC transporter substrate-binding protein</fullName>
    </submittedName>
</protein>
<feature type="chain" id="PRO_5045892139" evidence="1">
    <location>
        <begin position="24"/>
        <end position="37"/>
    </location>
</feature>
<gene>
    <name evidence="2" type="ORF">ACJ8NA_30085</name>
</gene>
<sequence>MNRLIRSLCLACAGLLAAGLAQAETLRIGGKTFTEQR</sequence>
<reference evidence="2 3" key="1">
    <citation type="submission" date="2024-12" db="EMBL/GenBank/DDBJ databases">
        <title>Pseudomonas species isolated from Lotus nodules promote plant growth.</title>
        <authorList>
            <person name="Yu Y.-H."/>
            <person name="Kurtenbach J."/>
            <person name="Crosbie D."/>
            <person name="Brachmann A."/>
            <person name="Marin M."/>
        </authorList>
    </citation>
    <scope>NUCLEOTIDE SEQUENCE [LARGE SCALE GENOMIC DNA]</scope>
    <source>
        <strain evidence="2 3">PLb11B</strain>
    </source>
</reference>
<feature type="signal peptide" evidence="1">
    <location>
        <begin position="1"/>
        <end position="23"/>
    </location>
</feature>
<dbReference type="EMBL" id="JBJNUY010000072">
    <property type="protein sequence ID" value="MFL9002868.1"/>
    <property type="molecule type" value="Genomic_DNA"/>
</dbReference>
<dbReference type="Proteomes" id="UP001628646">
    <property type="component" value="Unassembled WGS sequence"/>
</dbReference>
<keyword evidence="1" id="KW-0732">Signal</keyword>
<keyword evidence="3" id="KW-1185">Reference proteome</keyword>
<evidence type="ECO:0000313" key="3">
    <source>
        <dbReference type="Proteomes" id="UP001628646"/>
    </source>
</evidence>
<comment type="caution">
    <text evidence="2">The sequence shown here is derived from an EMBL/GenBank/DDBJ whole genome shotgun (WGS) entry which is preliminary data.</text>
</comment>
<proteinExistence type="predicted"/>